<feature type="compositionally biased region" description="Basic and acidic residues" evidence="4">
    <location>
        <begin position="187"/>
        <end position="198"/>
    </location>
</feature>
<feature type="region of interest" description="Disordered" evidence="4">
    <location>
        <begin position="157"/>
        <end position="246"/>
    </location>
</feature>
<dbReference type="InterPro" id="IPR035965">
    <property type="entry name" value="PAS-like_dom_sf"/>
</dbReference>
<evidence type="ECO:0000313" key="6">
    <source>
        <dbReference type="EMBL" id="KAG7055681.1"/>
    </source>
</evidence>
<feature type="region of interest" description="Disordered" evidence="4">
    <location>
        <begin position="757"/>
        <end position="776"/>
    </location>
</feature>
<dbReference type="AlphaFoldDB" id="A0A9P7RGK6"/>
<dbReference type="SUPFAM" id="SSF55785">
    <property type="entry name" value="PYP-like sensor domain (PAS domain)"/>
    <property type="match status" value="1"/>
</dbReference>
<name>A0A9P7RGK6_9PEZI</name>
<keyword evidence="7" id="KW-1185">Reference proteome</keyword>
<dbReference type="OrthoDB" id="447251at2759"/>
<dbReference type="InterPro" id="IPR000700">
    <property type="entry name" value="PAS-assoc_C"/>
</dbReference>
<dbReference type="GO" id="GO:0005634">
    <property type="term" value="C:nucleus"/>
    <property type="evidence" value="ECO:0007669"/>
    <property type="project" value="TreeGrafter"/>
</dbReference>
<dbReference type="Pfam" id="PF13426">
    <property type="entry name" value="PAS_9"/>
    <property type="match status" value="1"/>
</dbReference>
<accession>A0A9P7RGK6</accession>
<keyword evidence="3" id="KW-0157">Chromophore</keyword>
<organism evidence="6 7">
    <name type="scientific">Colletotrichum scovillei</name>
    <dbReference type="NCBI Taxonomy" id="1209932"/>
    <lineage>
        <taxon>Eukaryota</taxon>
        <taxon>Fungi</taxon>
        <taxon>Dikarya</taxon>
        <taxon>Ascomycota</taxon>
        <taxon>Pezizomycotina</taxon>
        <taxon>Sordariomycetes</taxon>
        <taxon>Hypocreomycetidae</taxon>
        <taxon>Glomerellales</taxon>
        <taxon>Glomerellaceae</taxon>
        <taxon>Colletotrichum</taxon>
        <taxon>Colletotrichum acutatum species complex</taxon>
    </lineage>
</organism>
<dbReference type="NCBIfam" id="TIGR00229">
    <property type="entry name" value="sensory_box"/>
    <property type="match status" value="1"/>
</dbReference>
<dbReference type="PROSITE" id="PS50113">
    <property type="entry name" value="PAC"/>
    <property type="match status" value="1"/>
</dbReference>
<evidence type="ECO:0000256" key="1">
    <source>
        <dbReference type="ARBA" id="ARBA00022630"/>
    </source>
</evidence>
<feature type="region of interest" description="Disordered" evidence="4">
    <location>
        <begin position="36"/>
        <end position="57"/>
    </location>
</feature>
<evidence type="ECO:0000256" key="2">
    <source>
        <dbReference type="ARBA" id="ARBA00022643"/>
    </source>
</evidence>
<feature type="region of interest" description="Disordered" evidence="4">
    <location>
        <begin position="106"/>
        <end position="143"/>
    </location>
</feature>
<evidence type="ECO:0000259" key="5">
    <source>
        <dbReference type="PROSITE" id="PS50113"/>
    </source>
</evidence>
<dbReference type="EMBL" id="JAESDN010000002">
    <property type="protein sequence ID" value="KAG7055681.1"/>
    <property type="molecule type" value="Genomic_DNA"/>
</dbReference>
<evidence type="ECO:0000256" key="3">
    <source>
        <dbReference type="ARBA" id="ARBA00022991"/>
    </source>
</evidence>
<feature type="compositionally biased region" description="Low complexity" evidence="4">
    <location>
        <begin position="812"/>
        <end position="825"/>
    </location>
</feature>
<keyword evidence="1" id="KW-0285">Flavoprotein</keyword>
<feature type="domain" description="PAC" evidence="5">
    <location>
        <begin position="480"/>
        <end position="533"/>
    </location>
</feature>
<proteinExistence type="predicted"/>
<feature type="region of interest" description="Disordered" evidence="4">
    <location>
        <begin position="795"/>
        <end position="859"/>
    </location>
</feature>
<reference evidence="6" key="1">
    <citation type="submission" date="2021-05" db="EMBL/GenBank/DDBJ databases">
        <title>Comparative genomics of three Colletotrichum scovillei strains and genetic complementation revealed genes involved fungal growth and virulence on chili pepper.</title>
        <authorList>
            <person name="Hsieh D.-K."/>
            <person name="Chuang S.-C."/>
            <person name="Chen C.-Y."/>
            <person name="Chao Y.-T."/>
            <person name="Lu M.-Y.J."/>
            <person name="Lee M.-H."/>
            <person name="Shih M.-C."/>
        </authorList>
    </citation>
    <scope>NUCLEOTIDE SEQUENCE</scope>
    <source>
        <strain evidence="6">Coll-153</strain>
    </source>
</reference>
<dbReference type="Proteomes" id="UP000699042">
    <property type="component" value="Unassembled WGS sequence"/>
</dbReference>
<feature type="compositionally biased region" description="Low complexity" evidence="4">
    <location>
        <begin position="222"/>
        <end position="237"/>
    </location>
</feature>
<protein>
    <submittedName>
        <fullName evidence="6">Hisactophilin c49s mutant phototropin phy3 fusion protein</fullName>
    </submittedName>
</protein>
<comment type="caution">
    <text evidence="6">The sequence shown here is derived from an EMBL/GenBank/DDBJ whole genome shotgun (WGS) entry which is preliminary data.</text>
</comment>
<dbReference type="PANTHER" id="PTHR47429:SF9">
    <property type="entry name" value="PAS DOMAIN-CONTAINING PROTEIN"/>
    <property type="match status" value="1"/>
</dbReference>
<sequence length="859" mass="95741">MPMAGAPHGYLPLTFDAHPLFPRSAFVQTQYKSFSDPPTPVIMPQSTDTSPARDHSGPRSVLALFRRKKHMAQVAAAHSTNHRRHRHGELTQPQMNGYSSLSVTSLQSQKQQQVDFDEGGADIPDIPLKRPVTKMHQDRPLNPSRFQEAWEDDEDRNWTAHHGHGPINPNTIAPRPDRSAVRSPDIPPRERGRVKSPEPLHAQQRQMSSSPPRSPRTRSSRSRANSTSSSYQTNNTSLPALQTKGAGDDEILEPLAEEEVEPGSFDLVVPSHGDNGQYSLETRSELLFSKDHLQAIFDDHLLLQRFTDFLHHARPESLPLLTYFLDCLKALRAIAYANAIAGGLDTLPGHEFSMANTDSTINSSLRKKAEAAFDVLVQQDLPAYITHTWIQTVSVSIKRRITGTLPVQLREMSEGLAEVFCLTDPSRNDNPIVFASEEFHRTTQYGMNYVIGRNCRFLQGPKTNPFSVRRIRDKILAGKEHYETFLNYRRDGSPFMNLLMVAPLYDSRGTVRYFIGAQVDVSGLAKESSGLDALQNLVVEKEAVGTINGQNQQQRYDNEEEKDEFEELSEMFNMNELETVRRRGGNMHRVPQDEGQAASSTNWQKPRILIQDESSSVHQSNPAVPLTSGKLSGVYEHYLLVRPYPSLRILFASPSLRLPGILQSNFMDRIGGSNRVRDGLSQAFADGHGVTAKVRWLTKSNSEGRVRWIHCTPLLGSNCAVGVWMVVLVDDESEAGMKRGNQAPPVDGRLRRAPGIAQQFQQQQQAGSQHRPSVDDKMSLSSFAAMNRARDEVQVDAPADFDVDVPSDRPGSRASRASKSSRLSRGPVSAQRRPLIPGGFDDPDGGPSRPAYTVRLEED</sequence>
<gene>
    <name evidence="6" type="ORF">JMJ77_008133</name>
</gene>
<dbReference type="InterPro" id="IPR000014">
    <property type="entry name" value="PAS"/>
</dbReference>
<evidence type="ECO:0000313" key="7">
    <source>
        <dbReference type="Proteomes" id="UP000699042"/>
    </source>
</evidence>
<evidence type="ECO:0000256" key="4">
    <source>
        <dbReference type="SAM" id="MobiDB-lite"/>
    </source>
</evidence>
<dbReference type="PANTHER" id="PTHR47429">
    <property type="entry name" value="PROTEIN TWIN LOV 1"/>
    <property type="match status" value="1"/>
</dbReference>
<keyword evidence="2" id="KW-0288">FMN</keyword>
<dbReference type="Gene3D" id="3.30.450.20">
    <property type="entry name" value="PAS domain"/>
    <property type="match status" value="1"/>
</dbReference>